<reference evidence="1 2" key="1">
    <citation type="submission" date="2024-08" db="EMBL/GenBank/DDBJ databases">
        <title>Halobellus sp. MBLA0158 whole genome sequence.</title>
        <authorList>
            <person name="Hwang C.Y."/>
            <person name="Cho E.-S."/>
            <person name="Seo M.-J."/>
        </authorList>
    </citation>
    <scope>NUCLEOTIDE SEQUENCE [LARGE SCALE GENOMIC DNA]</scope>
    <source>
        <strain evidence="1 2">MBLA0158</strain>
    </source>
</reference>
<dbReference type="Proteomes" id="UP001570511">
    <property type="component" value="Unassembled WGS sequence"/>
</dbReference>
<organism evidence="1 2">
    <name type="scientific">Halobellus rubicundus</name>
    <dbReference type="NCBI Taxonomy" id="2996466"/>
    <lineage>
        <taxon>Archaea</taxon>
        <taxon>Methanobacteriati</taxon>
        <taxon>Methanobacteriota</taxon>
        <taxon>Stenosarchaea group</taxon>
        <taxon>Halobacteria</taxon>
        <taxon>Halobacteriales</taxon>
        <taxon>Haloferacaceae</taxon>
        <taxon>Halobellus</taxon>
    </lineage>
</organism>
<dbReference type="AlphaFoldDB" id="A0ABD5MBS9"/>
<protein>
    <submittedName>
        <fullName evidence="1">Uncharacterized protein</fullName>
    </submittedName>
</protein>
<comment type="caution">
    <text evidence="1">The sequence shown here is derived from an EMBL/GenBank/DDBJ whole genome shotgun (WGS) entry which is preliminary data.</text>
</comment>
<name>A0ABD5MBS9_9EURY</name>
<accession>A0ABD5MBS9</accession>
<evidence type="ECO:0000313" key="2">
    <source>
        <dbReference type="Proteomes" id="UP001570511"/>
    </source>
</evidence>
<gene>
    <name evidence="1" type="ORF">OS889_10195</name>
</gene>
<evidence type="ECO:0000313" key="1">
    <source>
        <dbReference type="EMBL" id="MFA1611370.1"/>
    </source>
</evidence>
<keyword evidence="2" id="KW-1185">Reference proteome</keyword>
<dbReference type="PROSITE" id="PS51257">
    <property type="entry name" value="PROKAR_LIPOPROTEIN"/>
    <property type="match status" value="1"/>
</dbReference>
<proteinExistence type="predicted"/>
<dbReference type="EMBL" id="JBGNYA010000001">
    <property type="protein sequence ID" value="MFA1611370.1"/>
    <property type="molecule type" value="Genomic_DNA"/>
</dbReference>
<sequence>MNRRALLSTTAALSVTAIAGCTGTVRRELSDRVEMDVATMVFHPASEPWFADGLSASADATRHAALYTERPSDVSAVFTDEYPTDERTFDDKLRDTDYASHFLLVYEARMPRADAYQVAPTILYGDLDWTGWRTVTAPMARASRDPSELDLPPDTEEVIATTVVRYSAEATPRRVRLPVYDEETGTLRSELTVRAES</sequence>
<dbReference type="RefSeq" id="WP_372389609.1">
    <property type="nucleotide sequence ID" value="NZ_JBGNYA010000001.1"/>
</dbReference>